<name>Q0IKV9_NPVLS</name>
<dbReference type="RefSeq" id="YP_758457.1">
    <property type="nucleotide sequence ID" value="NC_008348.1"/>
</dbReference>
<evidence type="ECO:0000313" key="2">
    <source>
        <dbReference type="Proteomes" id="UP000201737"/>
    </source>
</evidence>
<proteinExistence type="predicted"/>
<dbReference type="EMBL" id="AY394490">
    <property type="protein sequence ID" value="AAR28924.1"/>
    <property type="molecule type" value="Genomic_DNA"/>
</dbReference>
<accession>Q0IKV9</accession>
<reference evidence="1 2" key="1">
    <citation type="journal article" date="2007" name="Virus Genes">
        <title>Genome sequence of Leucania seperata nucleopolyhedrovirus.</title>
        <authorList>
            <person name="Xiao H."/>
            <person name="Qi Y."/>
        </authorList>
    </citation>
    <scope>NUCLEOTIDE SEQUENCE [LARGE SCALE GENOMIC DNA]</scope>
    <source>
        <strain evidence="1 2">AH1</strain>
    </source>
</reference>
<organism evidence="1 2">
    <name type="scientific">Leucania separata nucleopolyhedrovirus</name>
    <name type="common">LsNPV</name>
    <dbReference type="NCBI Taxonomy" id="1307956"/>
    <lineage>
        <taxon>Viruses</taxon>
        <taxon>Viruses incertae sedis</taxon>
        <taxon>Naldaviricetes</taxon>
        <taxon>Lefavirales</taxon>
        <taxon>Baculoviridae</taxon>
        <taxon>Alphabaculovirus</taxon>
        <taxon>Alphabaculovirus leseparatae</taxon>
    </lineage>
</organism>
<dbReference type="KEGG" id="vg:5176380"/>
<evidence type="ECO:0000313" key="1">
    <source>
        <dbReference type="EMBL" id="AAR28924.1"/>
    </source>
</evidence>
<protein>
    <submittedName>
        <fullName evidence="1">ORF160</fullName>
    </submittedName>
</protein>
<keyword evidence="2" id="KW-1185">Reference proteome</keyword>
<sequence length="106" mass="12188">MQLAVYIVVFTMGSNFSPALIEAILRKHFHCLYAVHWDNYTCAVCEDSIERTNEGSVRFRMFDKYVRSELQSKCTVNLNDFGELECADSFVSLVSQHGTLPNAMYY</sequence>
<dbReference type="Proteomes" id="UP000201737">
    <property type="component" value="Segment"/>
</dbReference>
<organismHost>
    <name type="scientific">Lepidoptera</name>
    <name type="common">moths &amp; butterflies</name>
    <dbReference type="NCBI Taxonomy" id="7088"/>
</organismHost>
<dbReference type="GeneID" id="5176380"/>
<reference evidence="1 2" key="2">
    <citation type="journal article" date="2007" name="Virus Res.">
        <title>P13 of Leucania separata multiple nuclear polyhedrosis virus affected the polyhedra and budded virions yields of AcMNPV.</title>
        <authorList>
            <person name="Du E.Q."/>
            <person name="Yan F."/>
            <person name="Jin W.X."/>
            <person name="Lu N."/>
            <person name="Xiao H.Z."/>
            <person name="Lu S.Y."/>
            <person name="Qi Y.P."/>
        </authorList>
    </citation>
    <scope>NUCLEOTIDE SEQUENCE [LARGE SCALE GENOMIC DNA]</scope>
    <source>
        <strain evidence="1 2">AH1</strain>
    </source>
</reference>